<evidence type="ECO:0000313" key="5">
    <source>
        <dbReference type="EMBL" id="MFD1885608.1"/>
    </source>
</evidence>
<keyword evidence="6" id="KW-1185">Reference proteome</keyword>
<dbReference type="EMBL" id="JBHUEH010000012">
    <property type="protein sequence ID" value="MFD1885608.1"/>
    <property type="molecule type" value="Genomic_DNA"/>
</dbReference>
<sequence length="741" mass="83452">MPMIDTTGIVSDIRDVCQELQDTYAQLTDLFIIVTDHEGRLMTAPSHLSHAAIFEQHADEMQRLMQQEIGKLQGIKQTLLSDQWVPGIRWLIAPVNLEPLSPSFYIWAGILIQTGTRESVLSHPNFVQQDADVSTGFFEAMQRWVHETREITPEQELFKREKITRLARAMSLILKSSYKEKRLTDRLVALSDTLVTEQSAVNPIEEITRIVLSSSDLADIFGFALRTGTGKYTVINSMGTAAPELNGAVFHDGEGFLGQAVLSAQPSRWTNVERDPRSNFFLQKGVPQVHEVQCFPIRYDDEVYGLLFGVSYKERSIPGLHFQFEETMISLMGWYIANHLTYEKMEKQLQRFKPLIELSRMIVSVQDAQRVMFMLVDMSLNLVWNPSASIVVHRTSEDGKIQMVARGMQSPNGETYAKDIARRYLENSEQPAANYYINHSTPFAIMLEYPIVYANRTRAVLAVAVSSEQEGEECREILSALAMMGSVVMKSVYDRQQYMSNSNRFAQILHESIREWNVALYQLTADAQRIVQEFATWGGITKDEADMIGRACLMSYSDPNMLRSFPHLFQQEAEMIEDYRLIQDNQSVPAGKSYCRGGQIMALAFAIAASADDDMRVVNDLPIGGIDQGLISQFRLFVLSRHTLETEISLVEEKPAVATRPVSSEGAEGRGLEAIVKQFGLSPREKEVLELVVKASSNKEIAATLFISEHTVKNHLTNIFNKMGVSDRAQAIAAVFNKSIG</sequence>
<dbReference type="Gene3D" id="1.10.10.10">
    <property type="entry name" value="Winged helix-like DNA-binding domain superfamily/Winged helix DNA-binding domain"/>
    <property type="match status" value="1"/>
</dbReference>
<dbReference type="SUPFAM" id="SSF55781">
    <property type="entry name" value="GAF domain-like"/>
    <property type="match status" value="1"/>
</dbReference>
<keyword evidence="1" id="KW-0805">Transcription regulation</keyword>
<feature type="domain" description="HTH luxR-type" evidence="4">
    <location>
        <begin position="674"/>
        <end position="739"/>
    </location>
</feature>
<comment type="caution">
    <text evidence="5">The sequence shown here is derived from an EMBL/GenBank/DDBJ whole genome shotgun (WGS) entry which is preliminary data.</text>
</comment>
<dbReference type="RefSeq" id="WP_347327289.1">
    <property type="nucleotide sequence ID" value="NZ_JBCGUH010000024.1"/>
</dbReference>
<dbReference type="Proteomes" id="UP001597233">
    <property type="component" value="Unassembled WGS sequence"/>
</dbReference>
<proteinExistence type="predicted"/>
<evidence type="ECO:0000259" key="4">
    <source>
        <dbReference type="PROSITE" id="PS50043"/>
    </source>
</evidence>
<dbReference type="SUPFAM" id="SSF46894">
    <property type="entry name" value="C-terminal effector domain of the bipartite response regulators"/>
    <property type="match status" value="1"/>
</dbReference>
<evidence type="ECO:0000256" key="2">
    <source>
        <dbReference type="ARBA" id="ARBA00023125"/>
    </source>
</evidence>
<dbReference type="SMART" id="SM00421">
    <property type="entry name" value="HTH_LUXR"/>
    <property type="match status" value="1"/>
</dbReference>
<evidence type="ECO:0000256" key="3">
    <source>
        <dbReference type="ARBA" id="ARBA00023163"/>
    </source>
</evidence>
<keyword evidence="3" id="KW-0804">Transcription</keyword>
<dbReference type="InterPro" id="IPR036388">
    <property type="entry name" value="WH-like_DNA-bd_sf"/>
</dbReference>
<dbReference type="InterPro" id="IPR000792">
    <property type="entry name" value="Tscrpt_reg_LuxR_C"/>
</dbReference>
<dbReference type="Pfam" id="PF00196">
    <property type="entry name" value="GerE"/>
    <property type="match status" value="1"/>
</dbReference>
<name>A0ABW4RIV0_9BACL</name>
<gene>
    <name evidence="5" type="ORF">ACFSC9_08715</name>
</gene>
<keyword evidence="2" id="KW-0238">DNA-binding</keyword>
<evidence type="ECO:0000256" key="1">
    <source>
        <dbReference type="ARBA" id="ARBA00023015"/>
    </source>
</evidence>
<dbReference type="CDD" id="cd06170">
    <property type="entry name" value="LuxR_C_like"/>
    <property type="match status" value="1"/>
</dbReference>
<reference evidence="6" key="1">
    <citation type="journal article" date="2019" name="Int. J. Syst. Evol. Microbiol.">
        <title>The Global Catalogue of Microorganisms (GCM) 10K type strain sequencing project: providing services to taxonomists for standard genome sequencing and annotation.</title>
        <authorList>
            <consortium name="The Broad Institute Genomics Platform"/>
            <consortium name="The Broad Institute Genome Sequencing Center for Infectious Disease"/>
            <person name="Wu L."/>
            <person name="Ma J."/>
        </authorList>
    </citation>
    <scope>NUCLEOTIDE SEQUENCE [LARGE SCALE GENOMIC DNA]</scope>
    <source>
        <strain evidence="6">CCUG 54950</strain>
    </source>
</reference>
<accession>A0ABW4RIV0</accession>
<dbReference type="InterPro" id="IPR029016">
    <property type="entry name" value="GAF-like_dom_sf"/>
</dbReference>
<protein>
    <submittedName>
        <fullName evidence="5">LuxR C-terminal-related transcriptional regulator</fullName>
    </submittedName>
</protein>
<dbReference type="PRINTS" id="PR00038">
    <property type="entry name" value="HTHLUXR"/>
</dbReference>
<dbReference type="PANTHER" id="PTHR44688:SF16">
    <property type="entry name" value="DNA-BINDING TRANSCRIPTIONAL ACTIVATOR DEVR_DOSR"/>
    <property type="match status" value="1"/>
</dbReference>
<dbReference type="PANTHER" id="PTHR44688">
    <property type="entry name" value="DNA-BINDING TRANSCRIPTIONAL ACTIVATOR DEVR_DOSR"/>
    <property type="match status" value="1"/>
</dbReference>
<organism evidence="5 6">
    <name type="scientific">Paenibacillus wenxiniae</name>
    <dbReference type="NCBI Taxonomy" id="1636843"/>
    <lineage>
        <taxon>Bacteria</taxon>
        <taxon>Bacillati</taxon>
        <taxon>Bacillota</taxon>
        <taxon>Bacilli</taxon>
        <taxon>Bacillales</taxon>
        <taxon>Paenibacillaceae</taxon>
        <taxon>Paenibacillus</taxon>
    </lineage>
</organism>
<dbReference type="PROSITE" id="PS50043">
    <property type="entry name" value="HTH_LUXR_2"/>
    <property type="match status" value="1"/>
</dbReference>
<dbReference type="InterPro" id="IPR016032">
    <property type="entry name" value="Sig_transdc_resp-reg_C-effctor"/>
</dbReference>
<evidence type="ECO:0000313" key="6">
    <source>
        <dbReference type="Proteomes" id="UP001597233"/>
    </source>
</evidence>
<dbReference type="Gene3D" id="3.30.450.40">
    <property type="match status" value="1"/>
</dbReference>